<evidence type="ECO:0000256" key="3">
    <source>
        <dbReference type="ARBA" id="ARBA00022723"/>
    </source>
</evidence>
<keyword evidence="11" id="KW-1185">Reference proteome</keyword>
<dbReference type="InterPro" id="IPR036060">
    <property type="entry name" value="Znf_C2H2C_sf"/>
</dbReference>
<evidence type="ECO:0000256" key="7">
    <source>
        <dbReference type="ARBA" id="ARBA00023015"/>
    </source>
</evidence>
<evidence type="ECO:0000313" key="11">
    <source>
        <dbReference type="Proteomes" id="UP000492821"/>
    </source>
</evidence>
<organism evidence="11 12">
    <name type="scientific">Panagrellus redivivus</name>
    <name type="common">Microworm</name>
    <dbReference type="NCBI Taxonomy" id="6233"/>
    <lineage>
        <taxon>Eukaryota</taxon>
        <taxon>Metazoa</taxon>
        <taxon>Ecdysozoa</taxon>
        <taxon>Nematoda</taxon>
        <taxon>Chromadorea</taxon>
        <taxon>Rhabditida</taxon>
        <taxon>Tylenchina</taxon>
        <taxon>Panagrolaimomorpha</taxon>
        <taxon>Panagrolaimoidea</taxon>
        <taxon>Panagrolaimidae</taxon>
        <taxon>Panagrellus</taxon>
    </lineage>
</organism>
<feature type="region of interest" description="Disordered" evidence="10">
    <location>
        <begin position="1"/>
        <end position="114"/>
    </location>
</feature>
<dbReference type="FunFam" id="4.10.320.30:FF:000001">
    <property type="entry name" value="Myelin transcription factor 1-like, a"/>
    <property type="match status" value="2"/>
</dbReference>
<dbReference type="Pfam" id="PF01530">
    <property type="entry name" value="zf-C2HC"/>
    <property type="match status" value="2"/>
</dbReference>
<dbReference type="GO" id="GO:0006355">
    <property type="term" value="P:regulation of DNA-templated transcription"/>
    <property type="evidence" value="ECO:0007669"/>
    <property type="project" value="InterPro"/>
</dbReference>
<feature type="compositionally biased region" description="Low complexity" evidence="10">
    <location>
        <begin position="283"/>
        <end position="309"/>
    </location>
</feature>
<dbReference type="PANTHER" id="PTHR10816">
    <property type="entry name" value="MYELIN TRANSCRIPTION FACTOR 1-RELATED"/>
    <property type="match status" value="1"/>
</dbReference>
<keyword evidence="5" id="KW-0863">Zinc-finger</keyword>
<keyword evidence="9" id="KW-0539">Nucleus</keyword>
<feature type="compositionally biased region" description="Low complexity" evidence="10">
    <location>
        <begin position="387"/>
        <end position="396"/>
    </location>
</feature>
<dbReference type="Proteomes" id="UP000492821">
    <property type="component" value="Unassembled WGS sequence"/>
</dbReference>
<feature type="compositionally biased region" description="Polar residues" evidence="10">
    <location>
        <begin position="273"/>
        <end position="282"/>
    </location>
</feature>
<feature type="compositionally biased region" description="Low complexity" evidence="10">
    <location>
        <begin position="90"/>
        <end position="108"/>
    </location>
</feature>
<dbReference type="PANTHER" id="PTHR10816:SF15">
    <property type="entry name" value="MYELIN TRANSCRIPTION FACTOR 1-LIKE PROTEIN"/>
    <property type="match status" value="1"/>
</dbReference>
<dbReference type="InterPro" id="IPR002515">
    <property type="entry name" value="Znf_C2H2C"/>
</dbReference>
<feature type="region of interest" description="Disordered" evidence="10">
    <location>
        <begin position="127"/>
        <end position="174"/>
    </location>
</feature>
<keyword evidence="4" id="KW-0677">Repeat</keyword>
<keyword evidence="6" id="KW-0862">Zinc</keyword>
<accession>A0A7E4VX44</accession>
<evidence type="ECO:0000256" key="6">
    <source>
        <dbReference type="ARBA" id="ARBA00022833"/>
    </source>
</evidence>
<evidence type="ECO:0000256" key="9">
    <source>
        <dbReference type="ARBA" id="ARBA00023242"/>
    </source>
</evidence>
<dbReference type="SUPFAM" id="SSF103637">
    <property type="entry name" value="CCHHC domain"/>
    <property type="match status" value="2"/>
</dbReference>
<keyword evidence="7" id="KW-0805">Transcription regulation</keyword>
<feature type="region of interest" description="Disordered" evidence="10">
    <location>
        <begin position="273"/>
        <end position="309"/>
    </location>
</feature>
<name>A0A7E4VX44_PANRE</name>
<dbReference type="GO" id="GO:0008270">
    <property type="term" value="F:zinc ion binding"/>
    <property type="evidence" value="ECO:0007669"/>
    <property type="project" value="UniProtKB-KW"/>
</dbReference>
<keyword evidence="8" id="KW-0804">Transcription</keyword>
<evidence type="ECO:0000313" key="12">
    <source>
        <dbReference type="WBParaSite" id="Pan_g4292.t1"/>
    </source>
</evidence>
<feature type="compositionally biased region" description="Low complexity" evidence="10">
    <location>
        <begin position="30"/>
        <end position="61"/>
    </location>
</feature>
<feature type="region of interest" description="Disordered" evidence="10">
    <location>
        <begin position="351"/>
        <end position="398"/>
    </location>
</feature>
<proteinExistence type="inferred from homology"/>
<evidence type="ECO:0000256" key="2">
    <source>
        <dbReference type="ARBA" id="ARBA00010194"/>
    </source>
</evidence>
<dbReference type="PROSITE" id="PS51802">
    <property type="entry name" value="ZF_CCHHC"/>
    <property type="match status" value="2"/>
</dbReference>
<dbReference type="GO" id="GO:0007399">
    <property type="term" value="P:nervous system development"/>
    <property type="evidence" value="ECO:0007669"/>
    <property type="project" value="UniProtKB-KW"/>
</dbReference>
<protein>
    <submittedName>
        <fullName evidence="12">Uncharacterized protein</fullName>
    </submittedName>
</protein>
<dbReference type="Gene3D" id="4.10.320.30">
    <property type="match status" value="2"/>
</dbReference>
<comment type="subcellular location">
    <subcellularLocation>
        <location evidence="1">Nucleus</location>
    </subcellularLocation>
</comment>
<evidence type="ECO:0000256" key="4">
    <source>
        <dbReference type="ARBA" id="ARBA00022737"/>
    </source>
</evidence>
<evidence type="ECO:0000256" key="10">
    <source>
        <dbReference type="SAM" id="MobiDB-lite"/>
    </source>
</evidence>
<sequence length="505" mass="53374">MASPQEQEHLPVATEEPRLNISIPTVAMDSQPVSVPSSPTSNSKLSMASTSSSQSSDNEGSAEPTEATNKRKRKRDAKDIVKMIVVPEESAITTDADATGTDSSGGTTPEPVAVPSLALNPFSISALTQLPPPQTMPRSLSPDEMLRQSMSPRSLSPKSTSSANLNSSLPFPPGWKKEGGKLSCPTPGCDGLGHQTGLYSHHRSLSGCPRKPDKTIINMLSLQSDQNMRCSTPGCTGKGHINSSRSSHRSLSGCPIAYQQKLARRSLKQQTRFSITPTTTPQAATSNPNNLPTTPTTSSTSTPSMKPSATSVESILSTLNSSAVAKFLEDVPLDLRLKCLSQLQQQRNDFQCASDNVDKNGSNEVENTSMTASPSPPAAKKARMLAPESPSSSTTSDDVKMVKDANLFSFQNPSMPSENGYAHLLGLMAAQQQQQQFNFASSLAGVNPWQMMAAHQASSEKASNPLAAQLAATASLLPYLPTSGATVNPLASALFASLAAQQHAQ</sequence>
<keyword evidence="3" id="KW-0479">Metal-binding</keyword>
<dbReference type="GO" id="GO:0005634">
    <property type="term" value="C:nucleus"/>
    <property type="evidence" value="ECO:0007669"/>
    <property type="project" value="UniProtKB-SubCell"/>
</dbReference>
<reference evidence="11" key="1">
    <citation type="journal article" date="2013" name="Genetics">
        <title>The draft genome and transcriptome of Panagrellus redivivus are shaped by the harsh demands of a free-living lifestyle.</title>
        <authorList>
            <person name="Srinivasan J."/>
            <person name="Dillman A.R."/>
            <person name="Macchietto M.G."/>
            <person name="Heikkinen L."/>
            <person name="Lakso M."/>
            <person name="Fracchia K.M."/>
            <person name="Antoshechkin I."/>
            <person name="Mortazavi A."/>
            <person name="Wong G."/>
            <person name="Sternberg P.W."/>
        </authorList>
    </citation>
    <scope>NUCLEOTIDE SEQUENCE [LARGE SCALE GENOMIC DNA]</scope>
    <source>
        <strain evidence="11">MT8872</strain>
    </source>
</reference>
<evidence type="ECO:0000256" key="8">
    <source>
        <dbReference type="ARBA" id="ARBA00023163"/>
    </source>
</evidence>
<comment type="similarity">
    <text evidence="2">Belongs to the MYT1 family.</text>
</comment>
<reference evidence="12" key="2">
    <citation type="submission" date="2020-10" db="UniProtKB">
        <authorList>
            <consortium name="WormBaseParasite"/>
        </authorList>
    </citation>
    <scope>IDENTIFICATION</scope>
</reference>
<evidence type="ECO:0000256" key="1">
    <source>
        <dbReference type="ARBA" id="ARBA00004123"/>
    </source>
</evidence>
<feature type="compositionally biased region" description="Polar residues" evidence="10">
    <location>
        <begin position="351"/>
        <end position="371"/>
    </location>
</feature>
<dbReference type="WBParaSite" id="Pan_g4292.t1">
    <property type="protein sequence ID" value="Pan_g4292.t1"/>
    <property type="gene ID" value="Pan_g4292"/>
</dbReference>
<evidence type="ECO:0000256" key="5">
    <source>
        <dbReference type="ARBA" id="ARBA00022771"/>
    </source>
</evidence>
<feature type="compositionally biased region" description="Low complexity" evidence="10">
    <location>
        <begin position="149"/>
        <end position="162"/>
    </location>
</feature>
<dbReference type="AlphaFoldDB" id="A0A7E4VX44"/>